<comment type="caution">
    <text evidence="2">The sequence shown here is derived from an EMBL/GenBank/DDBJ whole genome shotgun (WGS) entry which is preliminary data.</text>
</comment>
<dbReference type="AlphaFoldDB" id="A0A7V6A153"/>
<evidence type="ECO:0000313" key="2">
    <source>
        <dbReference type="EMBL" id="HHS28347.1"/>
    </source>
</evidence>
<dbReference type="Gene3D" id="3.20.80.10">
    <property type="entry name" value="Regulatory factor, effector binding domain"/>
    <property type="match status" value="1"/>
</dbReference>
<organism evidence="2">
    <name type="scientific">Desulfobacca acetoxidans</name>
    <dbReference type="NCBI Taxonomy" id="60893"/>
    <lineage>
        <taxon>Bacteria</taxon>
        <taxon>Pseudomonadati</taxon>
        <taxon>Thermodesulfobacteriota</taxon>
        <taxon>Desulfobaccia</taxon>
        <taxon>Desulfobaccales</taxon>
        <taxon>Desulfobaccaceae</taxon>
        <taxon>Desulfobacca</taxon>
    </lineage>
</organism>
<name>A0A7V6A153_9BACT</name>
<dbReference type="SUPFAM" id="SSF55136">
    <property type="entry name" value="Probable bacterial effector-binding domain"/>
    <property type="match status" value="1"/>
</dbReference>
<dbReference type="EMBL" id="DTGR01000025">
    <property type="protein sequence ID" value="HHS28347.1"/>
    <property type="molecule type" value="Genomic_DNA"/>
</dbReference>
<dbReference type="Pfam" id="PF06445">
    <property type="entry name" value="GyrI-like"/>
    <property type="match status" value="1"/>
</dbReference>
<accession>A0A7V6A153</accession>
<sequence>MNKSPLKKALQQFYTASADAISMVEVPPLHFLKAEGQGDPNTSPEFQSAAETLFRLSCTLKLLLKKEQGLDWTVMPLEGLWSAEDMITFLEGRQGVWQWTLMILQPDIVTGEAVGRAVELAQSKKGASPLYDTTFGRHTDGQSVQILHEGPYAGKAATIARLHRFIREKGYHFAGPLHEIYLNDPRQTAPEKMKTILRQPVSLEVQK</sequence>
<reference evidence="2" key="1">
    <citation type="journal article" date="2020" name="mSystems">
        <title>Genome- and Community-Level Interaction Insights into Carbon Utilization and Element Cycling Functions of Hydrothermarchaeota in Hydrothermal Sediment.</title>
        <authorList>
            <person name="Zhou Z."/>
            <person name="Liu Y."/>
            <person name="Xu W."/>
            <person name="Pan J."/>
            <person name="Luo Z.H."/>
            <person name="Li M."/>
        </authorList>
    </citation>
    <scope>NUCLEOTIDE SEQUENCE [LARGE SCALE GENOMIC DNA]</scope>
    <source>
        <strain evidence="2">SpSt-767</strain>
    </source>
</reference>
<gene>
    <name evidence="2" type="ORF">ENV52_01425</name>
</gene>
<proteinExistence type="predicted"/>
<feature type="domain" description="GyrI-like small molecule binding" evidence="1">
    <location>
        <begin position="21"/>
        <end position="197"/>
    </location>
</feature>
<dbReference type="InterPro" id="IPR029442">
    <property type="entry name" value="GyrI-like"/>
</dbReference>
<evidence type="ECO:0000259" key="1">
    <source>
        <dbReference type="Pfam" id="PF06445"/>
    </source>
</evidence>
<dbReference type="InterPro" id="IPR011256">
    <property type="entry name" value="Reg_factor_effector_dom_sf"/>
</dbReference>
<protein>
    <recommendedName>
        <fullName evidence="1">GyrI-like small molecule binding domain-containing protein</fullName>
    </recommendedName>
</protein>